<organism evidence="4 5">
    <name type="scientific">Acinetobacter tianfuensis</name>
    <dbReference type="NCBI Taxonomy" id="2419603"/>
    <lineage>
        <taxon>Bacteria</taxon>
        <taxon>Pseudomonadati</taxon>
        <taxon>Pseudomonadota</taxon>
        <taxon>Gammaproteobacteria</taxon>
        <taxon>Moraxellales</taxon>
        <taxon>Moraxellaceae</taxon>
        <taxon>Acinetobacter</taxon>
    </lineage>
</organism>
<keyword evidence="4" id="KW-0238">DNA-binding</keyword>
<sequence>MYLQGNIKSYNAERGYGFIEVSGNKVPDVFFHIADFPKGKIPPQIGEMLKFIMVESDGKFRAGSIIRLDIAVPPSAPEPVMQSVKQKSKAAPTYKRHNKKLPIFPILGLVIIAVLAFFTYGKYQEYTQAREQKAQQVLEEQQQIIAQQRKALGHLPDQALSEQGARNLDHQVYQTAQPRAEHIEASIEKQKAETFIQPSAEFKCDGRMHCSQMRSYEEAVYFLQNCPNVQMDGNEDGVPCERQFNR</sequence>
<name>A0A3A8E3Y1_9GAMM</name>
<keyword evidence="2" id="KW-0812">Transmembrane</keyword>
<dbReference type="RefSeq" id="WP_120403378.1">
    <property type="nucleotide sequence ID" value="NZ_RAXV01000033.1"/>
</dbReference>
<evidence type="ECO:0000256" key="2">
    <source>
        <dbReference type="SAM" id="Phobius"/>
    </source>
</evidence>
<keyword evidence="1" id="KW-0175">Coiled coil</keyword>
<dbReference type="InterPro" id="IPR002059">
    <property type="entry name" value="CSP_DNA-bd"/>
</dbReference>
<evidence type="ECO:0000256" key="1">
    <source>
        <dbReference type="SAM" id="Coils"/>
    </source>
</evidence>
<evidence type="ECO:0000313" key="4">
    <source>
        <dbReference type="EMBL" id="RKG29782.1"/>
    </source>
</evidence>
<dbReference type="Proteomes" id="UP000282388">
    <property type="component" value="Unassembled WGS sequence"/>
</dbReference>
<dbReference type="GO" id="GO:0003677">
    <property type="term" value="F:DNA binding"/>
    <property type="evidence" value="ECO:0007669"/>
    <property type="project" value="UniProtKB-KW"/>
</dbReference>
<accession>A0A3A8E3Y1</accession>
<comment type="caution">
    <text evidence="4">The sequence shown here is derived from an EMBL/GenBank/DDBJ whole genome shotgun (WGS) entry which is preliminary data.</text>
</comment>
<dbReference type="Pfam" id="PF00313">
    <property type="entry name" value="CSD"/>
    <property type="match status" value="1"/>
</dbReference>
<dbReference type="EMBL" id="RAXV01000033">
    <property type="protein sequence ID" value="RKG29782.1"/>
    <property type="molecule type" value="Genomic_DNA"/>
</dbReference>
<keyword evidence="2" id="KW-1133">Transmembrane helix</keyword>
<dbReference type="PROSITE" id="PS51857">
    <property type="entry name" value="CSD_2"/>
    <property type="match status" value="1"/>
</dbReference>
<evidence type="ECO:0000313" key="5">
    <source>
        <dbReference type="Proteomes" id="UP000282388"/>
    </source>
</evidence>
<dbReference type="CDD" id="cd04458">
    <property type="entry name" value="CSP_CDS"/>
    <property type="match status" value="1"/>
</dbReference>
<dbReference type="InterPro" id="IPR008613">
    <property type="entry name" value="Excalibur_Ca-bd_domain"/>
</dbReference>
<proteinExistence type="predicted"/>
<protein>
    <submittedName>
        <fullName evidence="4">DNA-binding protein</fullName>
    </submittedName>
</protein>
<dbReference type="InterPro" id="IPR012340">
    <property type="entry name" value="NA-bd_OB-fold"/>
</dbReference>
<gene>
    <name evidence="4" type="ORF">D7V32_13545</name>
</gene>
<dbReference type="AlphaFoldDB" id="A0A3A8E3Y1"/>
<reference evidence="4 5" key="1">
    <citation type="submission" date="2018-09" db="EMBL/GenBank/DDBJ databases">
        <title>The draft genome of Acinetobacter spp. strains.</title>
        <authorList>
            <person name="Qin J."/>
            <person name="Feng Y."/>
            <person name="Zong Z."/>
        </authorList>
    </citation>
    <scope>NUCLEOTIDE SEQUENCE [LARGE SCALE GENOMIC DNA]</scope>
    <source>
        <strain evidence="4 5">WCHAc060012</strain>
    </source>
</reference>
<dbReference type="Pfam" id="PF05901">
    <property type="entry name" value="Excalibur"/>
    <property type="match status" value="1"/>
</dbReference>
<dbReference type="SUPFAM" id="SSF50249">
    <property type="entry name" value="Nucleic acid-binding proteins"/>
    <property type="match status" value="1"/>
</dbReference>
<dbReference type="Gene3D" id="2.40.50.140">
    <property type="entry name" value="Nucleic acid-binding proteins"/>
    <property type="match status" value="1"/>
</dbReference>
<dbReference type="OrthoDB" id="72963at2"/>
<feature type="transmembrane region" description="Helical" evidence="2">
    <location>
        <begin position="101"/>
        <end position="120"/>
    </location>
</feature>
<feature type="domain" description="CSD" evidence="3">
    <location>
        <begin position="2"/>
        <end position="67"/>
    </location>
</feature>
<evidence type="ECO:0000259" key="3">
    <source>
        <dbReference type="PROSITE" id="PS51857"/>
    </source>
</evidence>
<keyword evidence="2" id="KW-0472">Membrane</keyword>
<dbReference type="GO" id="GO:0005829">
    <property type="term" value="C:cytosol"/>
    <property type="evidence" value="ECO:0007669"/>
    <property type="project" value="UniProtKB-ARBA"/>
</dbReference>
<feature type="coiled-coil region" evidence="1">
    <location>
        <begin position="123"/>
        <end position="151"/>
    </location>
</feature>
<keyword evidence="5" id="KW-1185">Reference proteome</keyword>
<dbReference type="InterPro" id="IPR011129">
    <property type="entry name" value="CSD"/>
</dbReference>
<dbReference type="SMART" id="SM00357">
    <property type="entry name" value="CSP"/>
    <property type="match status" value="1"/>
</dbReference>